<evidence type="ECO:0000313" key="1">
    <source>
        <dbReference type="EMBL" id="KKN02350.1"/>
    </source>
</evidence>
<reference evidence="1" key="1">
    <citation type="journal article" date="2015" name="Nature">
        <title>Complex archaea that bridge the gap between prokaryotes and eukaryotes.</title>
        <authorList>
            <person name="Spang A."/>
            <person name="Saw J.H."/>
            <person name="Jorgensen S.L."/>
            <person name="Zaremba-Niedzwiedzka K."/>
            <person name="Martijn J."/>
            <person name="Lind A.E."/>
            <person name="van Eijk R."/>
            <person name="Schleper C."/>
            <person name="Guy L."/>
            <person name="Ettema T.J."/>
        </authorList>
    </citation>
    <scope>NUCLEOTIDE SEQUENCE</scope>
</reference>
<gene>
    <name evidence="1" type="ORF">LCGC14_1118630</name>
</gene>
<sequence>MARGRSQTPFSAATQSDQRVTAFEGPISDAFGRLRTSTPQTIFDSKQINDNAPLSWDDAEVSGGGTGSTYNANQASTTITVGAEAGVRTRQTKMRFNYQPGKSQMICVTGILGVGASGITQRIGYGDDDNGLFFETIDGIFQVNRRTKTSGSAVNNRTIQSNFNIDTMDGTGPSRITIDLSKTQIFWIDFEWLSVGRVRFGFVIEGKLIYFHEFNHANDLIVAYMSTPNLPLRYEIENDGTGGAAELTHICTTVISEGGAEELGILQYESTTSNRAGSVVHINANSVDVVYALVGIKLKAGFKDVTVKLASMSVLAETNDDFEWIVLLNPTIAGTFTYADKTNSAIQTAIGDGVGDPSANNITGLGTVMAAGFANSTGGAGGGGAITNPLGSALNLGSKIDGTQDAIVLAVRSLGANANVHGGLSWRELS</sequence>
<accession>A0A0F9M4M3</accession>
<protein>
    <submittedName>
        <fullName evidence="1">Uncharacterized protein</fullName>
    </submittedName>
</protein>
<dbReference type="AlphaFoldDB" id="A0A0F9M4M3"/>
<name>A0A0F9M4M3_9ZZZZ</name>
<proteinExistence type="predicted"/>
<dbReference type="EMBL" id="LAZR01005159">
    <property type="protein sequence ID" value="KKN02350.1"/>
    <property type="molecule type" value="Genomic_DNA"/>
</dbReference>
<organism evidence="1">
    <name type="scientific">marine sediment metagenome</name>
    <dbReference type="NCBI Taxonomy" id="412755"/>
    <lineage>
        <taxon>unclassified sequences</taxon>
        <taxon>metagenomes</taxon>
        <taxon>ecological metagenomes</taxon>
    </lineage>
</organism>
<comment type="caution">
    <text evidence="1">The sequence shown here is derived from an EMBL/GenBank/DDBJ whole genome shotgun (WGS) entry which is preliminary data.</text>
</comment>